<dbReference type="STRING" id="315423.SAMN04488020_105117"/>
<dbReference type="Gene3D" id="3.90.1210.10">
    <property type="entry name" value="Antifreeze-like/N-acetylneuraminic acid synthase C-terminal domain"/>
    <property type="match status" value="1"/>
</dbReference>
<proteinExistence type="inferred from homology"/>
<dbReference type="PANTHER" id="PTHR36307">
    <property type="entry name" value="FLAGELLA BASAL BODY P-RING FORMATION PROTEIN FLGA"/>
    <property type="match status" value="1"/>
</dbReference>
<keyword evidence="4" id="KW-1005">Bacterial flagellum biogenesis</keyword>
<evidence type="ECO:0000256" key="4">
    <source>
        <dbReference type="RuleBase" id="RU362063"/>
    </source>
</evidence>
<dbReference type="Pfam" id="PF13144">
    <property type="entry name" value="ChapFlgA"/>
    <property type="match status" value="1"/>
</dbReference>
<comment type="subcellular location">
    <subcellularLocation>
        <location evidence="1 4">Periplasm</location>
    </subcellularLocation>
</comment>
<evidence type="ECO:0000256" key="1">
    <source>
        <dbReference type="ARBA" id="ARBA00004418"/>
    </source>
</evidence>
<reference evidence="6 7" key="1">
    <citation type="submission" date="2017-03" db="EMBL/GenBank/DDBJ databases">
        <authorList>
            <person name="Afonso C.L."/>
            <person name="Miller P.J."/>
            <person name="Scott M.A."/>
            <person name="Spackman E."/>
            <person name="Goraichik I."/>
            <person name="Dimitrov K.M."/>
            <person name="Suarez D.L."/>
            <person name="Swayne D.E."/>
        </authorList>
    </citation>
    <scope>NUCLEOTIDE SEQUENCE [LARGE SCALE GENOMIC DNA]</scope>
    <source>
        <strain evidence="6 7">CECT 7066</strain>
    </source>
</reference>
<dbReference type="CDD" id="cd11614">
    <property type="entry name" value="SAF_CpaB_FlgA_like"/>
    <property type="match status" value="1"/>
</dbReference>
<feature type="domain" description="SAF" evidence="5">
    <location>
        <begin position="17"/>
        <end position="75"/>
    </location>
</feature>
<dbReference type="GO" id="GO:0042597">
    <property type="term" value="C:periplasmic space"/>
    <property type="evidence" value="ECO:0007669"/>
    <property type="project" value="UniProtKB-SubCell"/>
</dbReference>
<name>A0A1Y5SSJ6_9RHOB</name>
<accession>A0A1Y5SSJ6</accession>
<dbReference type="InterPro" id="IPR017585">
    <property type="entry name" value="SAF_FlgA"/>
</dbReference>
<keyword evidence="2 4" id="KW-0732">Signal</keyword>
<dbReference type="AlphaFoldDB" id="A0A1Y5SSJ6"/>
<keyword evidence="7" id="KW-1185">Reference proteome</keyword>
<keyword evidence="6" id="KW-0282">Flagellum</keyword>
<protein>
    <recommendedName>
        <fullName evidence="4">Flagella basal body P-ring formation protein FlgA</fullName>
    </recommendedName>
</protein>
<dbReference type="GO" id="GO:0044780">
    <property type="term" value="P:bacterial-type flagellum assembly"/>
    <property type="evidence" value="ECO:0007669"/>
    <property type="project" value="InterPro"/>
</dbReference>
<feature type="chain" id="PRO_5010897167" description="Flagella basal body P-ring formation protein FlgA" evidence="4">
    <location>
        <begin position="18"/>
        <end position="142"/>
    </location>
</feature>
<evidence type="ECO:0000313" key="7">
    <source>
        <dbReference type="Proteomes" id="UP000193870"/>
    </source>
</evidence>
<dbReference type="PANTHER" id="PTHR36307:SF1">
    <property type="entry name" value="FLAGELLA BASAL BODY P-RING FORMATION PROTEIN FLGA"/>
    <property type="match status" value="1"/>
</dbReference>
<dbReference type="EMBL" id="FWFV01000005">
    <property type="protein sequence ID" value="SLN47039.1"/>
    <property type="molecule type" value="Genomic_DNA"/>
</dbReference>
<evidence type="ECO:0000313" key="6">
    <source>
        <dbReference type="EMBL" id="SLN47039.1"/>
    </source>
</evidence>
<gene>
    <name evidence="6" type="ORF">PAM7066_02062</name>
</gene>
<sequence length="142" mass="14552">MIRLALILALVAPPALADIVVATRTIRANSLIGPGDVSATPGEAGGFLSDPAEAVGRESRVTLYAGRPLRAADLGSPALIERNQIVTLNYLTEGLSISADARALDRAGAGDRLRVMNLSSRTTVIGEVAADGSVHVGPGDVQ</sequence>
<dbReference type="OrthoDB" id="7619725at2"/>
<keyword evidence="6" id="KW-0966">Cell projection</keyword>
<organism evidence="6 7">
    <name type="scientific">Palleronia marisminoris</name>
    <dbReference type="NCBI Taxonomy" id="315423"/>
    <lineage>
        <taxon>Bacteria</taxon>
        <taxon>Pseudomonadati</taxon>
        <taxon>Pseudomonadota</taxon>
        <taxon>Alphaproteobacteria</taxon>
        <taxon>Rhodobacterales</taxon>
        <taxon>Roseobacteraceae</taxon>
        <taxon>Palleronia</taxon>
    </lineage>
</organism>
<dbReference type="InterPro" id="IPR013974">
    <property type="entry name" value="SAF"/>
</dbReference>
<dbReference type="InterPro" id="IPR039246">
    <property type="entry name" value="Flagellar_FlgA"/>
</dbReference>
<dbReference type="SMART" id="SM00858">
    <property type="entry name" value="SAF"/>
    <property type="match status" value="1"/>
</dbReference>
<keyword evidence="3 4" id="KW-0574">Periplasm</keyword>
<evidence type="ECO:0000256" key="3">
    <source>
        <dbReference type="ARBA" id="ARBA00022764"/>
    </source>
</evidence>
<comment type="function">
    <text evidence="4">Involved in the assembly process of the P-ring formation. It may associate with FlgF on the rod constituting a structure essential for the P-ring assembly or may act as a modulator protein for the P-ring assembly.</text>
</comment>
<dbReference type="Gene3D" id="2.30.30.760">
    <property type="match status" value="1"/>
</dbReference>
<comment type="similarity">
    <text evidence="4">Belongs to the FlgA family.</text>
</comment>
<evidence type="ECO:0000259" key="5">
    <source>
        <dbReference type="SMART" id="SM00858"/>
    </source>
</evidence>
<dbReference type="NCBIfam" id="TIGR03170">
    <property type="entry name" value="flgA_cterm"/>
    <property type="match status" value="1"/>
</dbReference>
<dbReference type="Proteomes" id="UP000193870">
    <property type="component" value="Unassembled WGS sequence"/>
</dbReference>
<feature type="signal peptide" evidence="4">
    <location>
        <begin position="1"/>
        <end position="17"/>
    </location>
</feature>
<evidence type="ECO:0000256" key="2">
    <source>
        <dbReference type="ARBA" id="ARBA00022729"/>
    </source>
</evidence>
<keyword evidence="6" id="KW-0969">Cilium</keyword>